<evidence type="ECO:0000313" key="2">
    <source>
        <dbReference type="Proteomes" id="UP000220621"/>
    </source>
</evidence>
<proteinExistence type="predicted"/>
<protein>
    <submittedName>
        <fullName evidence="1">Uncharacterized protein</fullName>
    </submittedName>
</protein>
<dbReference type="SUPFAM" id="SSF58100">
    <property type="entry name" value="Bacterial hemolysins"/>
    <property type="match status" value="1"/>
</dbReference>
<accession>A0A2A8BTD1</accession>
<dbReference type="Proteomes" id="UP000220621">
    <property type="component" value="Unassembled WGS sequence"/>
</dbReference>
<reference evidence="1 2" key="1">
    <citation type="submission" date="2017-09" db="EMBL/GenBank/DDBJ databases">
        <title>Large-scale bioinformatics analysis of Bacillus genomes uncovers conserved roles of natural products in bacterial physiology.</title>
        <authorList>
            <consortium name="Agbiome Team Llc"/>
            <person name="Bleich R.M."/>
            <person name="Grubbs K.J."/>
            <person name="Santa Maria K.C."/>
            <person name="Allen S.E."/>
            <person name="Farag S."/>
            <person name="Shank E.A."/>
            <person name="Bowers A."/>
        </authorList>
    </citation>
    <scope>NUCLEOTIDE SEQUENCE [LARGE SCALE GENOMIC DNA]</scope>
    <source>
        <strain evidence="1 2">AFS010764</strain>
    </source>
</reference>
<gene>
    <name evidence="1" type="ORF">CN611_06150</name>
</gene>
<sequence>MNYAEAFSTHELGGKSSPFLLSVEEWRDFSNYMKKCISLPTTQSILQERISNINNGQLTQSWFNLIERSTAYSTLVLTGTEMTTRVKEASGFWGTGGRAAIIALAQNIVAYADLICIKHRDDLNQVLLEAHNGNMSPSTKTKFINVCKDLSEHALRYHLQSQTMLAYLSDFYTVIGECKDTHQSCLNLISRIAIRDHLEYAVVHNTGTFLLGAISSVIPSETKILPVIRKIHLIWSAISYDLKELGENMSEDLVSLPDIIAALELELAFENWSAIREEAEDFQKNAENFS</sequence>
<comment type="caution">
    <text evidence="1">The sequence shown here is derived from an EMBL/GenBank/DDBJ whole genome shotgun (WGS) entry which is preliminary data.</text>
</comment>
<dbReference type="EMBL" id="NUDL01000017">
    <property type="protein sequence ID" value="PEM57968.1"/>
    <property type="molecule type" value="Genomic_DNA"/>
</dbReference>
<name>A0A2A8BTD1_9BACI</name>
<dbReference type="RefSeq" id="WP_098101950.1">
    <property type="nucleotide sequence ID" value="NZ_NUDL01000017.1"/>
</dbReference>
<organism evidence="1 2">
    <name type="scientific">Bacillus wiedmannii</name>
    <dbReference type="NCBI Taxonomy" id="1890302"/>
    <lineage>
        <taxon>Bacteria</taxon>
        <taxon>Bacillati</taxon>
        <taxon>Bacillota</taxon>
        <taxon>Bacilli</taxon>
        <taxon>Bacillales</taxon>
        <taxon>Bacillaceae</taxon>
        <taxon>Bacillus</taxon>
        <taxon>Bacillus cereus group</taxon>
    </lineage>
</organism>
<dbReference type="AlphaFoldDB" id="A0A2A8BTD1"/>
<evidence type="ECO:0000313" key="1">
    <source>
        <dbReference type="EMBL" id="PEM57968.1"/>
    </source>
</evidence>